<accession>A0ABX2SXE6</accession>
<evidence type="ECO:0000313" key="2">
    <source>
        <dbReference type="EMBL" id="NYS46907.1"/>
    </source>
</evidence>
<dbReference type="RefSeq" id="WP_179940207.1">
    <property type="nucleotide sequence ID" value="NZ_JACBYF010000002.1"/>
</dbReference>
<keyword evidence="3" id="KW-1185">Reference proteome</keyword>
<evidence type="ECO:0000259" key="1">
    <source>
        <dbReference type="Pfam" id="PF06114"/>
    </source>
</evidence>
<organism evidence="2 3">
    <name type="scientific">Gemelliphila palaticanis</name>
    <dbReference type="NCBI Taxonomy" id="81950"/>
    <lineage>
        <taxon>Bacteria</taxon>
        <taxon>Bacillati</taxon>
        <taxon>Bacillota</taxon>
        <taxon>Bacilli</taxon>
        <taxon>Bacillales</taxon>
        <taxon>Gemellaceae</taxon>
        <taxon>Gemelliphila</taxon>
    </lineage>
</organism>
<dbReference type="InterPro" id="IPR010359">
    <property type="entry name" value="IrrE_HExxH"/>
</dbReference>
<dbReference type="Gene3D" id="1.10.10.2910">
    <property type="match status" value="1"/>
</dbReference>
<reference evidence="2 3" key="1">
    <citation type="submission" date="2020-07" db="EMBL/GenBank/DDBJ databases">
        <title>MOT database genomes.</title>
        <authorList>
            <person name="Joseph S."/>
            <person name="Aduse-Opoku J."/>
            <person name="Hashim A."/>
            <person name="Wade W."/>
            <person name="Curtis M."/>
        </authorList>
    </citation>
    <scope>NUCLEOTIDE SEQUENCE [LARGE SCALE GENOMIC DNA]</scope>
    <source>
        <strain evidence="2 3">CIP 106318</strain>
    </source>
</reference>
<gene>
    <name evidence="2" type="ORF">HZY85_01690</name>
</gene>
<sequence>MAQLKKVNFSRTGVPILSNKDIEELSIQIIRNYKPELLVTPQAFDIDDFAEFFLNYNLEVHYLSNNGCYLGMSFFKEGKIIVYDKENNSIKGLSVADKTIIIDGSLYEDDSKETLRRFTLAHECGHIIFHRKYFSTNEPPVGYLSDYKSSFTSEKRDLFSDRDWLEWQANTISACLLMNRYAVLTHIRNMGYSLDKLESYHAVSLAPQIAKIFNVSKDSAQVRLKRILADLKMAS</sequence>
<name>A0ABX2SXE6_9BACL</name>
<dbReference type="Pfam" id="PF06114">
    <property type="entry name" value="Peptidase_M78"/>
    <property type="match status" value="1"/>
</dbReference>
<proteinExistence type="predicted"/>
<protein>
    <submittedName>
        <fullName evidence="2">ImmA/IrrE family metallo-endopeptidase</fullName>
    </submittedName>
</protein>
<dbReference type="Proteomes" id="UP000531840">
    <property type="component" value="Unassembled WGS sequence"/>
</dbReference>
<dbReference type="EMBL" id="JACBYF010000002">
    <property type="protein sequence ID" value="NYS46907.1"/>
    <property type="molecule type" value="Genomic_DNA"/>
</dbReference>
<evidence type="ECO:0000313" key="3">
    <source>
        <dbReference type="Proteomes" id="UP000531840"/>
    </source>
</evidence>
<comment type="caution">
    <text evidence="2">The sequence shown here is derived from an EMBL/GenBank/DDBJ whole genome shotgun (WGS) entry which is preliminary data.</text>
</comment>
<feature type="domain" description="IrrE N-terminal-like" evidence="1">
    <location>
        <begin position="109"/>
        <end position="225"/>
    </location>
</feature>